<dbReference type="InterPro" id="IPR046232">
    <property type="entry name" value="DUF6265"/>
</dbReference>
<sequence length="163" mass="18974">MKLLFSFFILFCLSSYAQNTCSMPENGTSPKVNLSEMAWMEGSWKGEAFGGITQEIWGPPLGGSMLFSFKLVVDDSVRFYELGHIRQIDETLIYELKHFDENLKAREEKDEVEQFKFVKKEAERMFFDGFTFEKVADNEINIFALIENEDGTENEVQFNFIRN</sequence>
<dbReference type="EMBL" id="DRGL01000071">
    <property type="protein sequence ID" value="HEA23068.1"/>
    <property type="molecule type" value="Genomic_DNA"/>
</dbReference>
<accession>A0A831QRB5</accession>
<organism evidence="3">
    <name type="scientific">Pricia antarctica</name>
    <dbReference type="NCBI Taxonomy" id="641691"/>
    <lineage>
        <taxon>Bacteria</taxon>
        <taxon>Pseudomonadati</taxon>
        <taxon>Bacteroidota</taxon>
        <taxon>Flavobacteriia</taxon>
        <taxon>Flavobacteriales</taxon>
        <taxon>Flavobacteriaceae</taxon>
        <taxon>Pricia</taxon>
    </lineage>
</organism>
<comment type="caution">
    <text evidence="3">The sequence shown here is derived from an EMBL/GenBank/DDBJ whole genome shotgun (WGS) entry which is preliminary data.</text>
</comment>
<keyword evidence="1" id="KW-0732">Signal</keyword>
<feature type="signal peptide" evidence="1">
    <location>
        <begin position="1"/>
        <end position="17"/>
    </location>
</feature>
<reference evidence="3" key="1">
    <citation type="journal article" date="2020" name="mSystems">
        <title>Genome- and Community-Level Interaction Insights into Carbon Utilization and Element Cycling Functions of Hydrothermarchaeota in Hydrothermal Sediment.</title>
        <authorList>
            <person name="Zhou Z."/>
            <person name="Liu Y."/>
            <person name="Xu W."/>
            <person name="Pan J."/>
            <person name="Luo Z.H."/>
            <person name="Li M."/>
        </authorList>
    </citation>
    <scope>NUCLEOTIDE SEQUENCE [LARGE SCALE GENOMIC DNA]</scope>
    <source>
        <strain evidence="3">HyVt-345</strain>
    </source>
</reference>
<dbReference type="AlphaFoldDB" id="A0A831QRB5"/>
<protein>
    <recommendedName>
        <fullName evidence="2">DUF6265 domain-containing protein</fullName>
    </recommendedName>
</protein>
<proteinExistence type="predicted"/>
<feature type="domain" description="DUF6265" evidence="2">
    <location>
        <begin position="38"/>
        <end position="142"/>
    </location>
</feature>
<evidence type="ECO:0000256" key="1">
    <source>
        <dbReference type="SAM" id="SignalP"/>
    </source>
</evidence>
<dbReference type="Proteomes" id="UP000886191">
    <property type="component" value="Unassembled WGS sequence"/>
</dbReference>
<dbReference type="Pfam" id="PF19780">
    <property type="entry name" value="DUF6265"/>
    <property type="match status" value="1"/>
</dbReference>
<gene>
    <name evidence="3" type="ORF">ENH87_19420</name>
</gene>
<evidence type="ECO:0000313" key="3">
    <source>
        <dbReference type="EMBL" id="HEA23068.1"/>
    </source>
</evidence>
<evidence type="ECO:0000259" key="2">
    <source>
        <dbReference type="Pfam" id="PF19780"/>
    </source>
</evidence>
<feature type="chain" id="PRO_5032866911" description="DUF6265 domain-containing protein" evidence="1">
    <location>
        <begin position="18"/>
        <end position="163"/>
    </location>
</feature>
<name>A0A831QRB5_9FLAO</name>